<dbReference type="CDD" id="cd10944">
    <property type="entry name" value="CE4_SmPgdA_like"/>
    <property type="match status" value="1"/>
</dbReference>
<gene>
    <name evidence="4" type="primary">pgdA_1</name>
    <name evidence="4" type="ORF">CLBCK_13140</name>
</gene>
<dbReference type="Pfam" id="PF01522">
    <property type="entry name" value="Polysacc_deac_1"/>
    <property type="match status" value="1"/>
</dbReference>
<dbReference type="InterPro" id="IPR002509">
    <property type="entry name" value="NODB_dom"/>
</dbReference>
<sequence>MSDDINNSMNYSNETSKVAEVKEAGEAYEVVKNGENSEIDDNSKHNENNSEINDISDISDISDNIRPFEIDEVGEESFDGIKKRKFAILLTIIAAAIIIGIAIAVQKSVMNKQTAEALNANGNPYSEGDKNQTDSDVYNSARSSEVEDVAFIEKYLNQQMKGQMPDGADGKKVVYLTFDDGPSETVTPKVLDTLKAENVHATFFLVGKAIDESETNKNIVKRELAEGNAIGNHTYSHNYGYLYPNGKINLENCMSDFEKTNQSLKNILGQDFSTRAVRFPGGQMTWDKKDPSGADAMDKALHEKDYHQIDWNSLSQDAEGAHKNAEQLKQEVIKTVSGREKAIILMHDTYGKEETAKALPEIIKYLKQQGYEFKIMK</sequence>
<accession>A0A1S8SCV1</accession>
<dbReference type="PANTHER" id="PTHR10587">
    <property type="entry name" value="GLYCOSYL TRANSFERASE-RELATED"/>
    <property type="match status" value="1"/>
</dbReference>
<keyword evidence="2" id="KW-1133">Transmembrane helix</keyword>
<evidence type="ECO:0000313" key="4">
    <source>
        <dbReference type="EMBL" id="OOM63092.1"/>
    </source>
</evidence>
<dbReference type="SUPFAM" id="SSF88713">
    <property type="entry name" value="Glycoside hydrolase/deacetylase"/>
    <property type="match status" value="1"/>
</dbReference>
<dbReference type="PROSITE" id="PS51677">
    <property type="entry name" value="NODB"/>
    <property type="match status" value="1"/>
</dbReference>
<dbReference type="InterPro" id="IPR050248">
    <property type="entry name" value="Polysacc_deacetylase_ArnD"/>
</dbReference>
<feature type="region of interest" description="Disordered" evidence="1">
    <location>
        <begin position="1"/>
        <end position="58"/>
    </location>
</feature>
<keyword evidence="2" id="KW-0472">Membrane</keyword>
<comment type="caution">
    <text evidence="4">The sequence shown here is derived from an EMBL/GenBank/DDBJ whole genome shotgun (WGS) entry which is preliminary data.</text>
</comment>
<feature type="compositionally biased region" description="Polar residues" evidence="1">
    <location>
        <begin position="1"/>
        <end position="16"/>
    </location>
</feature>
<keyword evidence="2" id="KW-0812">Transmembrane</keyword>
<organism evidence="4 5">
    <name type="scientific">Clostridium beijerinckii</name>
    <name type="common">Clostridium MP</name>
    <dbReference type="NCBI Taxonomy" id="1520"/>
    <lineage>
        <taxon>Bacteria</taxon>
        <taxon>Bacillati</taxon>
        <taxon>Bacillota</taxon>
        <taxon>Clostridia</taxon>
        <taxon>Eubacteriales</taxon>
        <taxon>Clostridiaceae</taxon>
        <taxon>Clostridium</taxon>
    </lineage>
</organism>
<evidence type="ECO:0000256" key="2">
    <source>
        <dbReference type="SAM" id="Phobius"/>
    </source>
</evidence>
<dbReference type="Proteomes" id="UP000190973">
    <property type="component" value="Unassembled WGS sequence"/>
</dbReference>
<dbReference type="AlphaFoldDB" id="A0A1S8SCV1"/>
<evidence type="ECO:0000313" key="5">
    <source>
        <dbReference type="Proteomes" id="UP000190973"/>
    </source>
</evidence>
<dbReference type="EMBL" id="LZZI01000017">
    <property type="protein sequence ID" value="OOM63092.1"/>
    <property type="molecule type" value="Genomic_DNA"/>
</dbReference>
<dbReference type="RefSeq" id="WP_173715077.1">
    <property type="nucleotide sequence ID" value="NZ_JABTAE010000001.1"/>
</dbReference>
<evidence type="ECO:0000259" key="3">
    <source>
        <dbReference type="PROSITE" id="PS51677"/>
    </source>
</evidence>
<feature type="compositionally biased region" description="Low complexity" evidence="1">
    <location>
        <begin position="49"/>
        <end position="58"/>
    </location>
</feature>
<evidence type="ECO:0000256" key="1">
    <source>
        <dbReference type="SAM" id="MobiDB-lite"/>
    </source>
</evidence>
<dbReference type="GO" id="GO:0016810">
    <property type="term" value="F:hydrolase activity, acting on carbon-nitrogen (but not peptide) bonds"/>
    <property type="evidence" value="ECO:0007669"/>
    <property type="project" value="InterPro"/>
</dbReference>
<feature type="domain" description="NodB homology" evidence="3">
    <location>
        <begin position="172"/>
        <end position="374"/>
    </location>
</feature>
<protein>
    <submittedName>
        <fullName evidence="4">Peptidoglycan-N-acetylglucosamine deacetylase</fullName>
        <ecNumber evidence="4">3.5.1.104</ecNumber>
    </submittedName>
</protein>
<name>A0A1S8SCV1_CLOBE</name>
<proteinExistence type="predicted"/>
<dbReference type="PANTHER" id="PTHR10587:SF125">
    <property type="entry name" value="POLYSACCHARIDE DEACETYLASE YHEN-RELATED"/>
    <property type="match status" value="1"/>
</dbReference>
<dbReference type="GO" id="GO:0005975">
    <property type="term" value="P:carbohydrate metabolic process"/>
    <property type="evidence" value="ECO:0007669"/>
    <property type="project" value="InterPro"/>
</dbReference>
<dbReference type="EC" id="3.5.1.104" evidence="4"/>
<dbReference type="InterPro" id="IPR011330">
    <property type="entry name" value="Glyco_hydro/deAcase_b/a-brl"/>
</dbReference>
<dbReference type="Gene3D" id="3.20.20.370">
    <property type="entry name" value="Glycoside hydrolase/deacetylase"/>
    <property type="match status" value="1"/>
</dbReference>
<feature type="transmembrane region" description="Helical" evidence="2">
    <location>
        <begin position="86"/>
        <end position="105"/>
    </location>
</feature>
<keyword evidence="4" id="KW-0378">Hydrolase</keyword>
<reference evidence="4 5" key="1">
    <citation type="submission" date="2016-05" db="EMBL/GenBank/DDBJ databases">
        <title>Microbial solvent formation.</title>
        <authorList>
            <person name="Poehlein A."/>
            <person name="Montoya Solano J.D."/>
            <person name="Flitsch S."/>
            <person name="Krabben P."/>
            <person name="Duerre P."/>
            <person name="Daniel R."/>
        </authorList>
    </citation>
    <scope>NUCLEOTIDE SEQUENCE [LARGE SCALE GENOMIC DNA]</scope>
    <source>
        <strain evidence="4 5">DSM 53</strain>
    </source>
</reference>